<comment type="caution">
    <text evidence="11">The sequence shown here is derived from an EMBL/GenBank/DDBJ whole genome shotgun (WGS) entry which is preliminary data.</text>
</comment>
<dbReference type="RefSeq" id="WP_167163975.1">
    <property type="nucleotide sequence ID" value="NZ_BAAAOO010000012.1"/>
</dbReference>
<keyword evidence="4 10" id="KW-1133">Transmembrane helix</keyword>
<proteinExistence type="predicted"/>
<dbReference type="PANTHER" id="PTHR43427">
    <property type="entry name" value="CHLORIDE CHANNEL PROTEIN CLC-E"/>
    <property type="match status" value="1"/>
</dbReference>
<keyword evidence="5" id="KW-0406">Ion transport</keyword>
<keyword evidence="12" id="KW-1185">Reference proteome</keyword>
<keyword evidence="2" id="KW-0813">Transport</keyword>
<sequence length="423" mass="42379">MVAAGGSGEHRALRFAIGVVAAGASAGLVSLALSHLLRLVERVAWGSAATVSLLAGVETASPGMRVLVLLGAGVIGAAAWFALYRWARPIVPLARAVAGERMSVLTTTIHAGVQVVLVGLGASIGREAAPRELSGALASWIGRQLRLPATDVRLLLGCGAGAGLAAIYSVPVSGVLFALEILLVEITIRSAVCATAVTGIAVLIAQGPRGGAPFYDVSPLDGSASLVVWSLPAGLVIGLVAGVFAVLAARFESSRPRDWRLFVAMPLVFAGVGAVSVAWPEVLGNGQSVAQAAFDGRAVAPILVLAGLKAVTTLATIRAGTWGGTLNPSIAIGAGIGAGLGLAWSSLWPGSGAAAFAFVGAAAFLATTQRAPATSVMLVVELTHQGGTVLVPTLIAVAGAVATGELVRRLALRRGYGAGTQDP</sequence>
<reference evidence="11 12" key="1">
    <citation type="submission" date="2020-02" db="EMBL/GenBank/DDBJ databases">
        <title>Sequencing the genomes of 1000 actinobacteria strains.</title>
        <authorList>
            <person name="Klenk H.-P."/>
        </authorList>
    </citation>
    <scope>NUCLEOTIDE SEQUENCE [LARGE SCALE GENOMIC DNA]</scope>
    <source>
        <strain evidence="11 12">DSM 19609</strain>
    </source>
</reference>
<evidence type="ECO:0000256" key="4">
    <source>
        <dbReference type="ARBA" id="ARBA00022989"/>
    </source>
</evidence>
<feature type="transmembrane region" description="Helical" evidence="10">
    <location>
        <begin position="299"/>
        <end position="317"/>
    </location>
</feature>
<dbReference type="EMBL" id="JAAMOZ010000001">
    <property type="protein sequence ID" value="NIH55537.1"/>
    <property type="molecule type" value="Genomic_DNA"/>
</dbReference>
<feature type="transmembrane region" description="Helical" evidence="10">
    <location>
        <begin position="350"/>
        <end position="368"/>
    </location>
</feature>
<evidence type="ECO:0000256" key="2">
    <source>
        <dbReference type="ARBA" id="ARBA00022448"/>
    </source>
</evidence>
<evidence type="ECO:0000256" key="3">
    <source>
        <dbReference type="ARBA" id="ARBA00022692"/>
    </source>
</evidence>
<organism evidence="11 12">
    <name type="scientific">Brooklawnia cerclae</name>
    <dbReference type="NCBI Taxonomy" id="349934"/>
    <lineage>
        <taxon>Bacteria</taxon>
        <taxon>Bacillati</taxon>
        <taxon>Actinomycetota</taxon>
        <taxon>Actinomycetes</taxon>
        <taxon>Propionibacteriales</taxon>
        <taxon>Propionibacteriaceae</taxon>
        <taxon>Brooklawnia</taxon>
    </lineage>
</organism>
<dbReference type="PANTHER" id="PTHR43427:SF6">
    <property type="entry name" value="CHLORIDE CHANNEL PROTEIN CLC-E"/>
    <property type="match status" value="1"/>
</dbReference>
<evidence type="ECO:0000256" key="5">
    <source>
        <dbReference type="ARBA" id="ARBA00023065"/>
    </source>
</evidence>
<evidence type="ECO:0000256" key="9">
    <source>
        <dbReference type="ARBA" id="ARBA00023303"/>
    </source>
</evidence>
<gene>
    <name evidence="11" type="ORF">FB473_000182</name>
</gene>
<keyword evidence="7" id="KW-0869">Chloride channel</keyword>
<dbReference type="InterPro" id="IPR014743">
    <property type="entry name" value="Cl-channel_core"/>
</dbReference>
<evidence type="ECO:0000256" key="7">
    <source>
        <dbReference type="ARBA" id="ARBA00023173"/>
    </source>
</evidence>
<evidence type="ECO:0000256" key="8">
    <source>
        <dbReference type="ARBA" id="ARBA00023214"/>
    </source>
</evidence>
<dbReference type="Gene3D" id="1.10.3080.10">
    <property type="entry name" value="Clc chloride channel"/>
    <property type="match status" value="1"/>
</dbReference>
<evidence type="ECO:0000256" key="6">
    <source>
        <dbReference type="ARBA" id="ARBA00023136"/>
    </source>
</evidence>
<evidence type="ECO:0000313" key="11">
    <source>
        <dbReference type="EMBL" id="NIH55537.1"/>
    </source>
</evidence>
<keyword evidence="8" id="KW-0868">Chloride</keyword>
<feature type="transmembrane region" description="Helical" evidence="10">
    <location>
        <begin position="226"/>
        <end position="249"/>
    </location>
</feature>
<feature type="transmembrane region" description="Helical" evidence="10">
    <location>
        <begin position="324"/>
        <end position="344"/>
    </location>
</feature>
<feature type="transmembrane region" description="Helical" evidence="10">
    <location>
        <begin position="12"/>
        <end position="33"/>
    </location>
</feature>
<keyword evidence="9" id="KW-0407">Ion channel</keyword>
<evidence type="ECO:0000256" key="1">
    <source>
        <dbReference type="ARBA" id="ARBA00004141"/>
    </source>
</evidence>
<dbReference type="Proteomes" id="UP000749311">
    <property type="component" value="Unassembled WGS sequence"/>
</dbReference>
<feature type="transmembrane region" description="Helical" evidence="10">
    <location>
        <begin position="186"/>
        <end position="206"/>
    </location>
</feature>
<comment type="subcellular location">
    <subcellularLocation>
        <location evidence="1">Membrane</location>
        <topology evidence="1">Multi-pass membrane protein</topology>
    </subcellularLocation>
</comment>
<evidence type="ECO:0000313" key="12">
    <source>
        <dbReference type="Proteomes" id="UP000749311"/>
    </source>
</evidence>
<keyword evidence="6 10" id="KW-0472">Membrane</keyword>
<dbReference type="PRINTS" id="PR00762">
    <property type="entry name" value="CLCHANNEL"/>
</dbReference>
<dbReference type="InterPro" id="IPR001807">
    <property type="entry name" value="ClC"/>
</dbReference>
<accession>A0ABX0SFS8</accession>
<feature type="transmembrane region" description="Helical" evidence="10">
    <location>
        <begin position="63"/>
        <end position="83"/>
    </location>
</feature>
<dbReference type="SUPFAM" id="SSF81340">
    <property type="entry name" value="Clc chloride channel"/>
    <property type="match status" value="1"/>
</dbReference>
<keyword evidence="3 10" id="KW-0812">Transmembrane</keyword>
<dbReference type="Pfam" id="PF00654">
    <property type="entry name" value="Voltage_CLC"/>
    <property type="match status" value="1"/>
</dbReference>
<dbReference type="InterPro" id="IPR050368">
    <property type="entry name" value="ClC-type_chloride_channel"/>
</dbReference>
<protein>
    <submittedName>
        <fullName evidence="11">CIC family chloride channel protein</fullName>
    </submittedName>
</protein>
<feature type="transmembrane region" description="Helical" evidence="10">
    <location>
        <begin position="154"/>
        <end position="179"/>
    </location>
</feature>
<evidence type="ECO:0000256" key="10">
    <source>
        <dbReference type="SAM" id="Phobius"/>
    </source>
</evidence>
<feature type="transmembrane region" description="Helical" evidence="10">
    <location>
        <begin position="261"/>
        <end position="279"/>
    </location>
</feature>
<feature type="transmembrane region" description="Helical" evidence="10">
    <location>
        <begin position="104"/>
        <end position="124"/>
    </location>
</feature>
<name>A0ABX0SFS8_9ACTN</name>